<name>A0ABD0NDF9_CIRMR</name>
<evidence type="ECO:0000313" key="3">
    <source>
        <dbReference type="Proteomes" id="UP001529510"/>
    </source>
</evidence>
<keyword evidence="3" id="KW-1185">Reference proteome</keyword>
<dbReference type="AlphaFoldDB" id="A0ABD0NDF9"/>
<sequence>MSLHPAVLRELHGCAVRETRTQEYPRSPSLNLPHLLHLRSGNVLKRIWTTARSIWLLVIWGSTNGATHPAPLRAVNTWQLRVTPTLLWLRPYHAAALSQRLRKLQGGARGATSGLCPTRASRRNRKM</sequence>
<organism evidence="2 3">
    <name type="scientific">Cirrhinus mrigala</name>
    <name type="common">Mrigala</name>
    <dbReference type="NCBI Taxonomy" id="683832"/>
    <lineage>
        <taxon>Eukaryota</taxon>
        <taxon>Metazoa</taxon>
        <taxon>Chordata</taxon>
        <taxon>Craniata</taxon>
        <taxon>Vertebrata</taxon>
        <taxon>Euteleostomi</taxon>
        <taxon>Actinopterygii</taxon>
        <taxon>Neopterygii</taxon>
        <taxon>Teleostei</taxon>
        <taxon>Ostariophysi</taxon>
        <taxon>Cypriniformes</taxon>
        <taxon>Cyprinidae</taxon>
        <taxon>Labeoninae</taxon>
        <taxon>Labeonini</taxon>
        <taxon>Cirrhinus</taxon>
    </lineage>
</organism>
<gene>
    <name evidence="2" type="ORF">M9458_043115</name>
</gene>
<evidence type="ECO:0000256" key="1">
    <source>
        <dbReference type="SAM" id="MobiDB-lite"/>
    </source>
</evidence>
<proteinExistence type="predicted"/>
<evidence type="ECO:0000313" key="2">
    <source>
        <dbReference type="EMBL" id="KAL0159390.1"/>
    </source>
</evidence>
<feature type="region of interest" description="Disordered" evidence="1">
    <location>
        <begin position="108"/>
        <end position="127"/>
    </location>
</feature>
<protein>
    <submittedName>
        <fullName evidence="2">Uncharacterized protein</fullName>
    </submittedName>
</protein>
<comment type="caution">
    <text evidence="2">The sequence shown here is derived from an EMBL/GenBank/DDBJ whole genome shotgun (WGS) entry which is preliminary data.</text>
</comment>
<dbReference type="EMBL" id="JAMKFB020000022">
    <property type="protein sequence ID" value="KAL0159390.1"/>
    <property type="molecule type" value="Genomic_DNA"/>
</dbReference>
<accession>A0ABD0NDF9</accession>
<dbReference type="Proteomes" id="UP001529510">
    <property type="component" value="Unassembled WGS sequence"/>
</dbReference>
<feature type="non-terminal residue" evidence="2">
    <location>
        <position position="127"/>
    </location>
</feature>
<reference evidence="2 3" key="1">
    <citation type="submission" date="2024-05" db="EMBL/GenBank/DDBJ databases">
        <title>Genome sequencing and assembly of Indian major carp, Cirrhinus mrigala (Hamilton, 1822).</title>
        <authorList>
            <person name="Mohindra V."/>
            <person name="Chowdhury L.M."/>
            <person name="Lal K."/>
            <person name="Jena J.K."/>
        </authorList>
    </citation>
    <scope>NUCLEOTIDE SEQUENCE [LARGE SCALE GENOMIC DNA]</scope>
    <source>
        <strain evidence="2">CM1030</strain>
        <tissue evidence="2">Blood</tissue>
    </source>
</reference>